<dbReference type="InterPro" id="IPR008969">
    <property type="entry name" value="CarboxyPept-like_regulatory"/>
</dbReference>
<gene>
    <name evidence="2" type="ORF">ACFSR3_02315</name>
</gene>
<reference evidence="3" key="1">
    <citation type="journal article" date="2019" name="Int. J. Syst. Evol. Microbiol.">
        <title>The Global Catalogue of Microorganisms (GCM) 10K type strain sequencing project: providing services to taxonomists for standard genome sequencing and annotation.</title>
        <authorList>
            <consortium name="The Broad Institute Genomics Platform"/>
            <consortium name="The Broad Institute Genome Sequencing Center for Infectious Disease"/>
            <person name="Wu L."/>
            <person name="Ma J."/>
        </authorList>
    </citation>
    <scope>NUCLEOTIDE SEQUENCE [LARGE SCALE GENOMIC DNA]</scope>
    <source>
        <strain evidence="3">KCTC 42107</strain>
    </source>
</reference>
<feature type="signal peptide" evidence="1">
    <location>
        <begin position="1"/>
        <end position="20"/>
    </location>
</feature>
<organism evidence="2 3">
    <name type="scientific">Flavobacterium suzhouense</name>
    <dbReference type="NCBI Taxonomy" id="1529638"/>
    <lineage>
        <taxon>Bacteria</taxon>
        <taxon>Pseudomonadati</taxon>
        <taxon>Bacteroidota</taxon>
        <taxon>Flavobacteriia</taxon>
        <taxon>Flavobacteriales</taxon>
        <taxon>Flavobacteriaceae</taxon>
        <taxon>Flavobacterium</taxon>
    </lineage>
</organism>
<evidence type="ECO:0000313" key="3">
    <source>
        <dbReference type="Proteomes" id="UP001597480"/>
    </source>
</evidence>
<feature type="chain" id="PRO_5047070094" evidence="1">
    <location>
        <begin position="21"/>
        <end position="486"/>
    </location>
</feature>
<dbReference type="RefSeq" id="WP_379819550.1">
    <property type="nucleotide sequence ID" value="NZ_JBHUMD010000004.1"/>
</dbReference>
<accession>A0ABW5NPC1</accession>
<dbReference type="SUPFAM" id="SSF49464">
    <property type="entry name" value="Carboxypeptidase regulatory domain-like"/>
    <property type="match status" value="1"/>
</dbReference>
<evidence type="ECO:0000256" key="1">
    <source>
        <dbReference type="SAM" id="SignalP"/>
    </source>
</evidence>
<keyword evidence="3" id="KW-1185">Reference proteome</keyword>
<name>A0ABW5NPC1_9FLAO</name>
<protein>
    <submittedName>
        <fullName evidence="2">Carboxypeptidase-like regulatory domain-containing protein</fullName>
    </submittedName>
</protein>
<comment type="caution">
    <text evidence="2">The sequence shown here is derived from an EMBL/GenBank/DDBJ whole genome shotgun (WGS) entry which is preliminary data.</text>
</comment>
<keyword evidence="1" id="KW-0732">Signal</keyword>
<proteinExistence type="predicted"/>
<sequence>MKTIIYSFLTLLLFTLNGTAQIVTAKVVDEQQQPIEYVSIQLGPDYGVVSNAEGAFTIDLSKKGTADKVVFSSIGYKTIAVAVSDFTGGTYTMPIQINELDEVVVKKMSATQILTEVIKNAPNNYVSGPTKQTFFLRSSNDNKLINSEFELVKSSLIDKSTLKDLNKDIQTTMEKSKGKRSQDFSESYGYLYQQDKSSKLVVEKAVELKNKEKDVSGGQTKKIMEVLKKHIDPSSTYKVVSGWFTVDDSMKVSDLSKDKKEDIKTSSLKNRVKSLANTLNRFYENDELDFLTEFKRYTYTIEGYAPIDDATVYIIDFKPLKGSARYYGKIYVNAEDFAVVKMQYNLVDGKTSSKLNLKLILGVKVVEDRLKVNTTFAKNEKGQYAVNFVKEQKNNYMYMNRPMKLTKNKVDKKEEDKMLKIDILAEVDQQSTEELFIINNESLSGDQFGSVTETEKYDINYISKYDPAIWKDYNILAPVEAIKNYN</sequence>
<dbReference type="EMBL" id="JBHUMD010000004">
    <property type="protein sequence ID" value="MFD2600879.1"/>
    <property type="molecule type" value="Genomic_DNA"/>
</dbReference>
<evidence type="ECO:0000313" key="2">
    <source>
        <dbReference type="EMBL" id="MFD2600879.1"/>
    </source>
</evidence>
<dbReference type="Pfam" id="PF13715">
    <property type="entry name" value="CarbopepD_reg_2"/>
    <property type="match status" value="1"/>
</dbReference>
<dbReference type="Proteomes" id="UP001597480">
    <property type="component" value="Unassembled WGS sequence"/>
</dbReference>